<evidence type="ECO:0000256" key="7">
    <source>
        <dbReference type="ARBA" id="ARBA00023136"/>
    </source>
</evidence>
<keyword evidence="6 8" id="KW-1133">Transmembrane helix</keyword>
<dbReference type="PANTHER" id="PTHR39342:SF1">
    <property type="entry name" value="UPF0283 MEMBRANE PROTEIN YCJF"/>
    <property type="match status" value="1"/>
</dbReference>
<dbReference type="InterPro" id="IPR021147">
    <property type="entry name" value="DUF697"/>
</dbReference>
<organism evidence="9 10">
    <name type="scientific">Roseibium porphyridii</name>
    <dbReference type="NCBI Taxonomy" id="2866279"/>
    <lineage>
        <taxon>Bacteria</taxon>
        <taxon>Pseudomonadati</taxon>
        <taxon>Pseudomonadota</taxon>
        <taxon>Alphaproteobacteria</taxon>
        <taxon>Hyphomicrobiales</taxon>
        <taxon>Stappiaceae</taxon>
        <taxon>Roseibium</taxon>
    </lineage>
</organism>
<keyword evidence="7 8" id="KW-0472">Membrane</keyword>
<keyword evidence="5 8" id="KW-0812">Transmembrane</keyword>
<dbReference type="RefSeq" id="WP_265684425.1">
    <property type="nucleotide sequence ID" value="NZ_CP120863.1"/>
</dbReference>
<comment type="similarity">
    <text evidence="2">Belongs to the UPF0283 family.</text>
</comment>
<comment type="subcellular location">
    <subcellularLocation>
        <location evidence="1">Cell inner membrane</location>
        <topology evidence="1">Multi-pass membrane protein</topology>
    </subcellularLocation>
</comment>
<evidence type="ECO:0000256" key="8">
    <source>
        <dbReference type="SAM" id="Phobius"/>
    </source>
</evidence>
<evidence type="ECO:0000256" key="3">
    <source>
        <dbReference type="ARBA" id="ARBA00022475"/>
    </source>
</evidence>
<evidence type="ECO:0000256" key="1">
    <source>
        <dbReference type="ARBA" id="ARBA00004429"/>
    </source>
</evidence>
<reference evidence="9 10" key="1">
    <citation type="submission" date="2023-03" db="EMBL/GenBank/DDBJ databases">
        <title>Roseibium porphyridii sp. nov. and Roseibium rhodosorbium sp. nov. isolated from marine algae, Porphyridium cruentum and Rhodosorus marinus, respectively.</title>
        <authorList>
            <person name="Lee M.W."/>
            <person name="Choi B.J."/>
            <person name="Lee J.K."/>
            <person name="Choi D.G."/>
            <person name="Baek J.H."/>
            <person name="Bayburt H."/>
            <person name="Kim J.M."/>
            <person name="Han D.M."/>
            <person name="Kim K.H."/>
            <person name="Jeon C.O."/>
        </authorList>
    </citation>
    <scope>NUCLEOTIDE SEQUENCE [LARGE SCALE GENOMIC DNA]</scope>
    <source>
        <strain evidence="9 10">KMA01</strain>
    </source>
</reference>
<keyword evidence="10" id="KW-1185">Reference proteome</keyword>
<keyword evidence="3" id="KW-1003">Cell membrane</keyword>
<evidence type="ECO:0000256" key="5">
    <source>
        <dbReference type="ARBA" id="ARBA00022692"/>
    </source>
</evidence>
<name>A0ABY8F8S3_9HYPH</name>
<dbReference type="NCBIfam" id="TIGR01620">
    <property type="entry name" value="hyp_HI0043"/>
    <property type="match status" value="1"/>
</dbReference>
<evidence type="ECO:0000313" key="9">
    <source>
        <dbReference type="EMBL" id="WFE91852.1"/>
    </source>
</evidence>
<dbReference type="Pfam" id="PF05128">
    <property type="entry name" value="DUF697"/>
    <property type="match status" value="1"/>
</dbReference>
<dbReference type="InterPro" id="IPR006507">
    <property type="entry name" value="UPF0283"/>
</dbReference>
<accession>A0ABY8F8S3</accession>
<keyword evidence="4" id="KW-0997">Cell inner membrane</keyword>
<evidence type="ECO:0000256" key="2">
    <source>
        <dbReference type="ARBA" id="ARBA00008255"/>
    </source>
</evidence>
<sequence length="348" mass="37207">MTGTPPPAGRRPTAFRLDDRKVRLTDDEDKMPSADEALITQAFLEDDEPRLPRTASTPKSGFKFGKWLIIGLSGLVSLTIGLAVDSLIRDLFARTDWLGWLGVALATLAALGLLGLALREVAGLMRLGKIDKLRERLSEAAENDNASAATSGLKELLALYRDRPETAQGRKALAGHMREVIDGRDLIKLAERDLLGPLDLEARRIVMNSAKRVSIVTAVSPRALVDLLAVLFENLRTIRRLSALYGGRPGTLGFLRLARQVLTHLAVTGGMAAGDSLASQVLGHGLAARLSARLGEGVVNGLLTARIGIAAIDVCRPAPFVSGTGPSISDFMGELVSLAKKEDPQDTN</sequence>
<evidence type="ECO:0000256" key="4">
    <source>
        <dbReference type="ARBA" id="ARBA00022519"/>
    </source>
</evidence>
<protein>
    <submittedName>
        <fullName evidence="9">TIGR01620 family protein</fullName>
    </submittedName>
</protein>
<dbReference type="PANTHER" id="PTHR39342">
    <property type="entry name" value="UPF0283 MEMBRANE PROTEIN YCJF"/>
    <property type="match status" value="1"/>
</dbReference>
<evidence type="ECO:0000256" key="6">
    <source>
        <dbReference type="ARBA" id="ARBA00022989"/>
    </source>
</evidence>
<dbReference type="Proteomes" id="UP001209803">
    <property type="component" value="Chromosome"/>
</dbReference>
<dbReference type="EMBL" id="CP120863">
    <property type="protein sequence ID" value="WFE91852.1"/>
    <property type="molecule type" value="Genomic_DNA"/>
</dbReference>
<proteinExistence type="inferred from homology"/>
<evidence type="ECO:0000313" key="10">
    <source>
        <dbReference type="Proteomes" id="UP001209803"/>
    </source>
</evidence>
<feature type="transmembrane region" description="Helical" evidence="8">
    <location>
        <begin position="97"/>
        <end position="118"/>
    </location>
</feature>
<gene>
    <name evidence="9" type="ORF">K1718_10965</name>
</gene>
<feature type="transmembrane region" description="Helical" evidence="8">
    <location>
        <begin position="67"/>
        <end position="85"/>
    </location>
</feature>